<comment type="function">
    <text evidence="4">Non catalytic subunit of RNase H2, an endonuclease that specifically degrades the RNA of RNA:DNA hybrids. Participates in DNA replication, possibly by mediating the removal of lagging-strand Okazaki fragment RNA primers during DNA replication. Mediates the excision of single ribonucleotides from DNA:RNA duplexes.</text>
</comment>
<evidence type="ECO:0000259" key="7">
    <source>
        <dbReference type="Pfam" id="PF09468"/>
    </source>
</evidence>
<dbReference type="GO" id="GO:0005654">
    <property type="term" value="C:nucleoplasm"/>
    <property type="evidence" value="ECO:0007669"/>
    <property type="project" value="TreeGrafter"/>
</dbReference>
<dbReference type="EMBL" id="CP025766">
    <property type="protein sequence ID" value="KGB76950.1"/>
    <property type="molecule type" value="Genomic_DNA"/>
</dbReference>
<evidence type="ECO:0000256" key="3">
    <source>
        <dbReference type="ARBA" id="ARBA00023242"/>
    </source>
</evidence>
<dbReference type="PANTHER" id="PTHR13383:SF11">
    <property type="entry name" value="RIBONUCLEASE H2 SUBUNIT B"/>
    <property type="match status" value="1"/>
</dbReference>
<evidence type="ECO:0000256" key="6">
    <source>
        <dbReference type="SAM" id="MobiDB-lite"/>
    </source>
</evidence>
<sequence>MEYISLLPQDVDLSSSHQYLRIPHPRTGEPQLYLPYVTAAGQDVVLEVARLNGSQRRTWFIGDSGIDAGTMLVHYPIDPLFIVIPLIRALIPNGPPPPFQPLHDLLSAASTSTSFALPLPFTSAPKGKSPDEWDVVNEDIERLLTLNNVRKVFKACCERKVISVAPPSPNPSSSPQPPTQSYYRPSHDLIVQHLKCKAQFFATPEEFEKFDHLVRGLGKDGLLEKDINEELLNSARLRAACDHLAQWLPAPVLSNLVKSYDFAALEEHLASRSAAAFAASQITTSSNKKEAKGTKRKAPPASRGVESLKKVNTSNMAKLTSFFKPKDKK</sequence>
<accession>A0A095C8H1</accession>
<dbReference type="AlphaFoldDB" id="A0A095C8H1"/>
<dbReference type="InterPro" id="IPR019024">
    <property type="entry name" value="RNase_H2_suB_wHTH"/>
</dbReference>
<protein>
    <recommendedName>
        <fullName evidence="2">Ribonuclease H2 subunit B</fullName>
    </recommendedName>
    <alternativeName>
        <fullName evidence="5">Ribonuclease HI subunit B</fullName>
    </alternativeName>
</protein>
<reference evidence="9 10" key="2">
    <citation type="journal article" date="2018" name="Proc. Natl. Acad. Sci.">
        <title>RNAi is a critical determinant of centromere evolution in closely related fungi.</title>
        <authorList>
            <person name="Yadav V."/>
            <person name="Sun S."/>
            <person name="Billmyre R.B."/>
            <person name="Thimmappa B.C."/>
            <person name="Shea T."/>
            <person name="Lintner R."/>
            <person name="Bakkeren G."/>
            <person name="Cuomo C.A."/>
            <person name="Heitman J."/>
            <person name="Sanyal K."/>
        </authorList>
    </citation>
    <scope>NUCLEOTIDE SEQUENCE [LARGE SCALE GENOMIC DNA]</scope>
    <source>
        <strain evidence="9 10">R265</strain>
    </source>
</reference>
<dbReference type="Pfam" id="PF17745">
    <property type="entry name" value="Ydr279_N"/>
    <property type="match status" value="1"/>
</dbReference>
<dbReference type="InterPro" id="IPR041195">
    <property type="entry name" value="Rnh202_N"/>
</dbReference>
<reference evidence="9 10" key="1">
    <citation type="journal article" date="2011" name="MBio">
        <title>Genome variation in Cryptococcus gattii, an emerging pathogen of immunocompetent hosts.</title>
        <authorList>
            <person name="D'Souza C.A."/>
            <person name="Kronstad J.W."/>
            <person name="Taylor G."/>
            <person name="Warren R."/>
            <person name="Yuen M."/>
            <person name="Hu G."/>
            <person name="Jung W.H."/>
            <person name="Sham A."/>
            <person name="Kidd S.E."/>
            <person name="Tangen K."/>
            <person name="Lee N."/>
            <person name="Zeilmaker T."/>
            <person name="Sawkins J."/>
            <person name="McVicker G."/>
            <person name="Shah S."/>
            <person name="Gnerre S."/>
            <person name="Griggs A."/>
            <person name="Zeng Q."/>
            <person name="Bartlett K."/>
            <person name="Li W."/>
            <person name="Wang X."/>
            <person name="Heitman J."/>
            <person name="Stajich J.E."/>
            <person name="Fraser J.A."/>
            <person name="Meyer W."/>
            <person name="Carter D."/>
            <person name="Schein J."/>
            <person name="Krzywinski M."/>
            <person name="Kwon-Chung K.J."/>
            <person name="Varma A."/>
            <person name="Wang J."/>
            <person name="Brunham R."/>
            <person name="Fyfe M."/>
            <person name="Ouellette B.F."/>
            <person name="Siddiqui A."/>
            <person name="Marra M."/>
            <person name="Jones S."/>
            <person name="Holt R."/>
            <person name="Birren B.W."/>
            <person name="Galagan J.E."/>
            <person name="Cuomo C.A."/>
        </authorList>
    </citation>
    <scope>NUCLEOTIDE SEQUENCE [LARGE SCALE GENOMIC DNA]</scope>
    <source>
        <strain evidence="9 10">R265</strain>
    </source>
</reference>
<dbReference type="Gene3D" id="2.20.25.530">
    <property type="match status" value="1"/>
</dbReference>
<evidence type="ECO:0000256" key="4">
    <source>
        <dbReference type="ARBA" id="ARBA00024778"/>
    </source>
</evidence>
<evidence type="ECO:0000259" key="8">
    <source>
        <dbReference type="Pfam" id="PF17745"/>
    </source>
</evidence>
<dbReference type="OMA" id="AQWVLIA"/>
<feature type="region of interest" description="Disordered" evidence="6">
    <location>
        <begin position="284"/>
        <end position="310"/>
    </location>
</feature>
<dbReference type="InterPro" id="IPR040456">
    <property type="entry name" value="RNase_H2_suB"/>
</dbReference>
<feature type="domain" description="Rnh202 triple barrel" evidence="8">
    <location>
        <begin position="6"/>
        <end position="78"/>
    </location>
</feature>
<evidence type="ECO:0000256" key="5">
    <source>
        <dbReference type="ARBA" id="ARBA00033464"/>
    </source>
</evidence>
<comment type="subcellular location">
    <subcellularLocation>
        <location evidence="1">Nucleus</location>
    </subcellularLocation>
</comment>
<dbReference type="STRING" id="294750.A0A095C8H1"/>
<evidence type="ECO:0000256" key="2">
    <source>
        <dbReference type="ARBA" id="ARBA00019062"/>
    </source>
</evidence>
<proteinExistence type="predicted"/>
<dbReference type="Proteomes" id="UP000029445">
    <property type="component" value="Chromosome 8"/>
</dbReference>
<dbReference type="GO" id="GO:0006401">
    <property type="term" value="P:RNA catabolic process"/>
    <property type="evidence" value="ECO:0007669"/>
    <property type="project" value="TreeGrafter"/>
</dbReference>
<gene>
    <name evidence="9" type="ORF">CNBG_2788</name>
</gene>
<evidence type="ECO:0000256" key="1">
    <source>
        <dbReference type="ARBA" id="ARBA00004123"/>
    </source>
</evidence>
<dbReference type="HOGENOM" id="CLU_058486_0_0_1"/>
<name>A0A095C8H1_CRYD2</name>
<dbReference type="Pfam" id="PF09468">
    <property type="entry name" value="RNase_H2-Ydr279"/>
    <property type="match status" value="1"/>
</dbReference>
<feature type="domain" description="Ribonuclease H2 subunit B wHTH" evidence="7">
    <location>
        <begin position="81"/>
        <end position="256"/>
    </location>
</feature>
<keyword evidence="3" id="KW-0539">Nucleus</keyword>
<dbReference type="GO" id="GO:0032299">
    <property type="term" value="C:ribonuclease H2 complex"/>
    <property type="evidence" value="ECO:0007669"/>
    <property type="project" value="InterPro"/>
</dbReference>
<dbReference type="Gene3D" id="1.10.20.120">
    <property type="match status" value="1"/>
</dbReference>
<organism evidence="9 10">
    <name type="scientific">Cryptococcus deuterogattii (strain R265)</name>
    <name type="common">Cryptococcus gattii VGII (strain R265)</name>
    <dbReference type="NCBI Taxonomy" id="294750"/>
    <lineage>
        <taxon>Eukaryota</taxon>
        <taxon>Fungi</taxon>
        <taxon>Dikarya</taxon>
        <taxon>Basidiomycota</taxon>
        <taxon>Agaricomycotina</taxon>
        <taxon>Tremellomycetes</taxon>
        <taxon>Tremellales</taxon>
        <taxon>Cryptococcaceae</taxon>
        <taxon>Cryptococcus</taxon>
        <taxon>Cryptococcus gattii species complex</taxon>
    </lineage>
</organism>
<dbReference type="VEuPathDB" id="FungiDB:CNBG_2788"/>
<evidence type="ECO:0000313" key="9">
    <source>
        <dbReference type="EMBL" id="KGB76950.1"/>
    </source>
</evidence>
<dbReference type="GeneID" id="88179119"/>
<dbReference type="OrthoDB" id="29098at2759"/>
<evidence type="ECO:0000313" key="10">
    <source>
        <dbReference type="Proteomes" id="UP000029445"/>
    </source>
</evidence>
<keyword evidence="10" id="KW-1185">Reference proteome</keyword>
<dbReference type="KEGG" id="cdeu:CNBG_2788"/>
<dbReference type="RefSeq" id="XP_062882800.1">
    <property type="nucleotide sequence ID" value="XM_063026845.1"/>
</dbReference>
<dbReference type="PANTHER" id="PTHR13383">
    <property type="entry name" value="RIBONUCLEASE H2 SUBUNIT B"/>
    <property type="match status" value="1"/>
</dbReference>